<sequence>MSILVRCSSLEGYSKRLAEVFSKDVISFLASCQKLVPRPWVIDDLDNFQAKWIKKPWKKAVIFVDNYGTDIILGILSFARELLLRGTQVLLAANELPAINDVTYTELTDIVSQVKYVEVAQFLRGRLYDCVFKYNEVQS</sequence>
<dbReference type="SUPFAM" id="SSF111321">
    <property type="entry name" value="AF1104-like"/>
    <property type="match status" value="1"/>
</dbReference>
<dbReference type="Pfam" id="PF01937">
    <property type="entry name" value="ARMT1-like_dom"/>
    <property type="match status" value="1"/>
</dbReference>
<dbReference type="Gene3D" id="3.40.50.10880">
    <property type="entry name" value="Uncharacterised protein PF01937, DUF89, domain 3"/>
    <property type="match status" value="1"/>
</dbReference>
<evidence type="ECO:0000259" key="2">
    <source>
        <dbReference type="Pfam" id="PF01937"/>
    </source>
</evidence>
<gene>
    <name evidence="4" type="primary">LOC109129614</name>
</gene>
<keyword evidence="3" id="KW-1185">Reference proteome</keyword>
<reference evidence="3" key="1">
    <citation type="journal article" date="2014" name="Nat. Commun.">
        <title>The emerging biofuel crop Camelina sativa retains a highly undifferentiated hexaploid genome structure.</title>
        <authorList>
            <person name="Kagale S."/>
            <person name="Koh C."/>
            <person name="Nixon J."/>
            <person name="Bollina V."/>
            <person name="Clarke W.E."/>
            <person name="Tuteja R."/>
            <person name="Spillane C."/>
            <person name="Robinson S.J."/>
            <person name="Links M.G."/>
            <person name="Clarke C."/>
            <person name="Higgins E.E."/>
            <person name="Huebert T."/>
            <person name="Sharpe A.G."/>
            <person name="Parkin I.A."/>
        </authorList>
    </citation>
    <scope>NUCLEOTIDE SEQUENCE [LARGE SCALE GENOMIC DNA]</scope>
    <source>
        <strain evidence="3">cv. DH55</strain>
    </source>
</reference>
<evidence type="ECO:0000256" key="1">
    <source>
        <dbReference type="ARBA" id="ARBA00001967"/>
    </source>
</evidence>
<dbReference type="PANTHER" id="PTHR12280:SF38">
    <property type="entry name" value="DAMAGE-CONTROL PHOSPHATASE ARMT1-LIKE METAL-BINDING DOMAIN-CONTAINING PROTEIN"/>
    <property type="match status" value="1"/>
</dbReference>
<comment type="cofactor">
    <cofactor evidence="1">
        <name>Ni(2+)</name>
        <dbReference type="ChEBI" id="CHEBI:49786"/>
    </cofactor>
</comment>
<dbReference type="InterPro" id="IPR002791">
    <property type="entry name" value="ARMT1-like_metal-bd"/>
</dbReference>
<dbReference type="PANTHER" id="PTHR12280">
    <property type="entry name" value="PANTOTHENATE KINASE"/>
    <property type="match status" value="1"/>
</dbReference>
<dbReference type="InterPro" id="IPR004567">
    <property type="entry name" value="Type_II_PanK"/>
</dbReference>
<evidence type="ECO:0000313" key="3">
    <source>
        <dbReference type="Proteomes" id="UP000694864"/>
    </source>
</evidence>
<reference evidence="4" key="2">
    <citation type="submission" date="2025-08" db="UniProtKB">
        <authorList>
            <consortium name="RefSeq"/>
        </authorList>
    </citation>
    <scope>IDENTIFICATION</scope>
    <source>
        <tissue evidence="4">Leaf</tissue>
    </source>
</reference>
<dbReference type="RefSeq" id="XP_019093618.1">
    <property type="nucleotide sequence ID" value="XM_019238073.1"/>
</dbReference>
<protein>
    <submittedName>
        <fullName evidence="4">Uncharacterized protein At2g17340-like isoform X2</fullName>
    </submittedName>
</protein>
<proteinExistence type="predicted"/>
<dbReference type="InterPro" id="IPR036075">
    <property type="entry name" value="ARMT-1-like_metal-bd_sf"/>
</dbReference>
<name>A0ABM1R3N0_CAMSA</name>
<dbReference type="GeneID" id="109129614"/>
<evidence type="ECO:0000313" key="4">
    <source>
        <dbReference type="RefSeq" id="XP_019093618.1"/>
    </source>
</evidence>
<dbReference type="Proteomes" id="UP000694864">
    <property type="component" value="Chromosome 16"/>
</dbReference>
<feature type="domain" description="Damage-control phosphatase ARMT1-like metal-binding" evidence="2">
    <location>
        <begin position="29"/>
        <end position="118"/>
    </location>
</feature>
<organism evidence="3 4">
    <name type="scientific">Camelina sativa</name>
    <name type="common">False flax</name>
    <name type="synonym">Myagrum sativum</name>
    <dbReference type="NCBI Taxonomy" id="90675"/>
    <lineage>
        <taxon>Eukaryota</taxon>
        <taxon>Viridiplantae</taxon>
        <taxon>Streptophyta</taxon>
        <taxon>Embryophyta</taxon>
        <taxon>Tracheophyta</taxon>
        <taxon>Spermatophyta</taxon>
        <taxon>Magnoliopsida</taxon>
        <taxon>eudicotyledons</taxon>
        <taxon>Gunneridae</taxon>
        <taxon>Pentapetalae</taxon>
        <taxon>rosids</taxon>
        <taxon>malvids</taxon>
        <taxon>Brassicales</taxon>
        <taxon>Brassicaceae</taxon>
        <taxon>Camelineae</taxon>
        <taxon>Camelina</taxon>
    </lineage>
</organism>
<accession>A0ABM1R3N0</accession>